<reference evidence="1" key="1">
    <citation type="submission" date="2023-10" db="EMBL/GenBank/DDBJ databases">
        <title>Genome assembly of Pristionchus species.</title>
        <authorList>
            <person name="Yoshida K."/>
            <person name="Sommer R.J."/>
        </authorList>
    </citation>
    <scope>NUCLEOTIDE SEQUENCE</scope>
    <source>
        <strain evidence="1">RS5133</strain>
    </source>
</reference>
<dbReference type="SUPFAM" id="SSF81383">
    <property type="entry name" value="F-box domain"/>
    <property type="match status" value="1"/>
</dbReference>
<gene>
    <name evidence="1" type="ORF">PFISCL1PPCAC_16664</name>
</gene>
<dbReference type="Proteomes" id="UP001432322">
    <property type="component" value="Unassembled WGS sequence"/>
</dbReference>
<dbReference type="AlphaFoldDB" id="A0AAV5W312"/>
<sequence>MGNIQYYKCHVKQYDEEQSFLLLLPDEILAEIFTMLGFRDRSIARVNKRLQGIDRKAREKTALEQWNSLSVVNNVDSIELSYWPKSAQAQRIIYLDVDQYSTMMNRLRKT</sequence>
<dbReference type="EMBL" id="BTSY01000004">
    <property type="protein sequence ID" value="GMT25367.1"/>
    <property type="molecule type" value="Genomic_DNA"/>
</dbReference>
<evidence type="ECO:0008006" key="3">
    <source>
        <dbReference type="Google" id="ProtNLM"/>
    </source>
</evidence>
<evidence type="ECO:0000313" key="2">
    <source>
        <dbReference type="Proteomes" id="UP001432322"/>
    </source>
</evidence>
<accession>A0AAV5W312</accession>
<proteinExistence type="predicted"/>
<evidence type="ECO:0000313" key="1">
    <source>
        <dbReference type="EMBL" id="GMT25367.1"/>
    </source>
</evidence>
<comment type="caution">
    <text evidence="1">The sequence shown here is derived from an EMBL/GenBank/DDBJ whole genome shotgun (WGS) entry which is preliminary data.</text>
</comment>
<protein>
    <recommendedName>
        <fullName evidence="3">F-box domain-containing protein</fullName>
    </recommendedName>
</protein>
<feature type="non-terminal residue" evidence="1">
    <location>
        <position position="110"/>
    </location>
</feature>
<organism evidence="1 2">
    <name type="scientific">Pristionchus fissidentatus</name>
    <dbReference type="NCBI Taxonomy" id="1538716"/>
    <lineage>
        <taxon>Eukaryota</taxon>
        <taxon>Metazoa</taxon>
        <taxon>Ecdysozoa</taxon>
        <taxon>Nematoda</taxon>
        <taxon>Chromadorea</taxon>
        <taxon>Rhabditida</taxon>
        <taxon>Rhabditina</taxon>
        <taxon>Diplogasteromorpha</taxon>
        <taxon>Diplogasteroidea</taxon>
        <taxon>Neodiplogasteridae</taxon>
        <taxon>Pristionchus</taxon>
    </lineage>
</organism>
<name>A0AAV5W312_9BILA</name>
<keyword evidence="2" id="KW-1185">Reference proteome</keyword>
<dbReference type="InterPro" id="IPR036047">
    <property type="entry name" value="F-box-like_dom_sf"/>
</dbReference>